<dbReference type="InterPro" id="IPR022893">
    <property type="entry name" value="Shikimate_DH_fam"/>
</dbReference>
<dbReference type="Gene3D" id="3.20.20.70">
    <property type="entry name" value="Aldolase class I"/>
    <property type="match status" value="1"/>
</dbReference>
<dbReference type="EMBL" id="CP072648">
    <property type="protein sequence ID" value="QUW02711.1"/>
    <property type="molecule type" value="Genomic_DNA"/>
</dbReference>
<dbReference type="SUPFAM" id="SSF53223">
    <property type="entry name" value="Aminoacid dehydrogenase-like, N-terminal domain"/>
    <property type="match status" value="1"/>
</dbReference>
<comment type="catalytic activity">
    <reaction evidence="7 8">
        <text>shikimate + NADP(+) = 3-dehydroshikimate + NADPH + H(+)</text>
        <dbReference type="Rhea" id="RHEA:17737"/>
        <dbReference type="ChEBI" id="CHEBI:15378"/>
        <dbReference type="ChEBI" id="CHEBI:16630"/>
        <dbReference type="ChEBI" id="CHEBI:36208"/>
        <dbReference type="ChEBI" id="CHEBI:57783"/>
        <dbReference type="ChEBI" id="CHEBI:58349"/>
        <dbReference type="EC" id="1.1.1.25"/>
    </reaction>
</comment>
<feature type="binding site" evidence="8">
    <location>
        <position position="323"/>
    </location>
    <ligand>
        <name>shikimate</name>
        <dbReference type="ChEBI" id="CHEBI:36208"/>
    </ligand>
</feature>
<dbReference type="Gene3D" id="3.40.50.10860">
    <property type="entry name" value="Leucine Dehydrogenase, chain A, domain 1"/>
    <property type="match status" value="1"/>
</dbReference>
<dbReference type="CDD" id="cd00502">
    <property type="entry name" value="DHQase_I"/>
    <property type="match status" value="1"/>
</dbReference>
<feature type="binding site" evidence="8">
    <location>
        <position position="478"/>
    </location>
    <ligand>
        <name>shikimate</name>
        <dbReference type="ChEBI" id="CHEBI:36208"/>
    </ligand>
</feature>
<evidence type="ECO:0000259" key="9">
    <source>
        <dbReference type="Pfam" id="PF08501"/>
    </source>
</evidence>
<dbReference type="Pfam" id="PF08501">
    <property type="entry name" value="Shikimate_dh_N"/>
    <property type="match status" value="1"/>
</dbReference>
<dbReference type="InterPro" id="IPR001381">
    <property type="entry name" value="DHquinase_I"/>
</dbReference>
<dbReference type="InterPro" id="IPR011342">
    <property type="entry name" value="Shikimate_DH"/>
</dbReference>
<feature type="binding site" evidence="8">
    <location>
        <position position="298"/>
    </location>
    <ligand>
        <name>shikimate</name>
        <dbReference type="ChEBI" id="CHEBI:36208"/>
    </ligand>
</feature>
<organism evidence="11 12">
    <name type="scientific">Chloracidobacterium validum</name>
    <dbReference type="NCBI Taxonomy" id="2821543"/>
    <lineage>
        <taxon>Bacteria</taxon>
        <taxon>Pseudomonadati</taxon>
        <taxon>Acidobacteriota</taxon>
        <taxon>Terriglobia</taxon>
        <taxon>Terriglobales</taxon>
        <taxon>Acidobacteriaceae</taxon>
        <taxon>Chloracidobacterium</taxon>
    </lineage>
</organism>
<dbReference type="InterPro" id="IPR046346">
    <property type="entry name" value="Aminoacid_DH-like_N_sf"/>
</dbReference>
<dbReference type="PANTHER" id="PTHR21089:SF1">
    <property type="entry name" value="BIFUNCTIONAL 3-DEHYDROQUINATE DEHYDRATASE_SHIKIMATE DEHYDROGENASE, CHLOROPLASTIC"/>
    <property type="match status" value="1"/>
</dbReference>
<comment type="pathway">
    <text evidence="1 8">Metabolic intermediate biosynthesis; chorismate biosynthesis; chorismate from D-erythrose 4-phosphate and phosphoenolpyruvate: step 4/7.</text>
</comment>
<evidence type="ECO:0000256" key="4">
    <source>
        <dbReference type="ARBA" id="ARBA00022857"/>
    </source>
</evidence>
<comment type="function">
    <text evidence="8">Involved in the biosynthesis of the chorismate, which leads to the biosynthesis of aromatic amino acids. Catalyzes the reversible NADPH linked reduction of 3-dehydroshikimate (DHSA) to yield shikimate (SA).</text>
</comment>
<evidence type="ECO:0000313" key="11">
    <source>
        <dbReference type="EMBL" id="QUW02711.1"/>
    </source>
</evidence>
<keyword evidence="12" id="KW-1185">Reference proteome</keyword>
<feature type="domain" description="SDH C-terminal" evidence="10">
    <location>
        <begin position="471"/>
        <end position="500"/>
    </location>
</feature>
<comment type="caution">
    <text evidence="8">Lacks conserved residue(s) required for the propagation of feature annotation.</text>
</comment>
<sequence>MICTPLAAETPEALFTALASADTASDWLELRLDALRDLTADAVNHTLRQALARRRKPVIATFRPREQGGLRDLTRAERLRFWGNALQTDADAFDIESDLIPHLVSAYPPDHPVWLRVVASHHDFQTTPADVTGFVAAHFPPYAGTIKLATSVERPDAVWRLFAWLTGSPQQPMKIPVGMGSAGILTRILGPAYGARWTYAASQDGRTLAPGQLPADELRHTFRLPDLNRHTVVAGLLGQPVGHSLSKYLHNAAFTHLGLNWVYIPVEVSPADLGSFVRDFIHPRTRRVPWPVGGYSVTLPHKVAVIAHLDQLTPTAERVGAVNTILIRDQALIGDNTDVCGALHPLTQRFELAGQPVAVLGAGGAAAAVTCGLVDAGAQVTVFARNPERGKMLGERFGISVMPLDQFQGRRFTGLVNTTPIGMMGYAAESEFPVSPTTLDGLTWVYDLIYRPRCTPLLQAASRQGRATLDGLPMLVTQAAAQFAHWTGQAPPETVLQAAAERALATQPAGVTSRSDLTILNASSPSA</sequence>
<dbReference type="InterPro" id="IPR013785">
    <property type="entry name" value="Aldolase_TIM"/>
</dbReference>
<dbReference type="CDD" id="cd01065">
    <property type="entry name" value="NAD_bind_Shikimate_DH"/>
    <property type="match status" value="1"/>
</dbReference>
<keyword evidence="6 8" id="KW-0057">Aromatic amino acid biosynthesis</keyword>
<feature type="binding site" evidence="8">
    <location>
        <begin position="244"/>
        <end position="246"/>
    </location>
    <ligand>
        <name>shikimate</name>
        <dbReference type="ChEBI" id="CHEBI:36208"/>
    </ligand>
</feature>
<dbReference type="PANTHER" id="PTHR21089">
    <property type="entry name" value="SHIKIMATE DEHYDROGENASE"/>
    <property type="match status" value="1"/>
</dbReference>
<dbReference type="InterPro" id="IPR036291">
    <property type="entry name" value="NAD(P)-bd_dom_sf"/>
</dbReference>
<evidence type="ECO:0000256" key="3">
    <source>
        <dbReference type="ARBA" id="ARBA00022605"/>
    </source>
</evidence>
<evidence type="ECO:0000256" key="6">
    <source>
        <dbReference type="ARBA" id="ARBA00023141"/>
    </source>
</evidence>
<feature type="binding site" evidence="8">
    <location>
        <position position="471"/>
    </location>
    <ligand>
        <name>NADP(+)</name>
        <dbReference type="ChEBI" id="CHEBI:58349"/>
    </ligand>
</feature>
<keyword evidence="4 8" id="KW-0521">NADP</keyword>
<dbReference type="EC" id="1.1.1.25" evidence="2 8"/>
<evidence type="ECO:0000256" key="7">
    <source>
        <dbReference type="ARBA" id="ARBA00049442"/>
    </source>
</evidence>
<dbReference type="Proteomes" id="UP000676506">
    <property type="component" value="Chromosome 1"/>
</dbReference>
<evidence type="ECO:0000313" key="12">
    <source>
        <dbReference type="Proteomes" id="UP000676506"/>
    </source>
</evidence>
<dbReference type="Pfam" id="PF18317">
    <property type="entry name" value="SDH_C"/>
    <property type="match status" value="1"/>
</dbReference>
<comment type="subunit">
    <text evidence="8">Homodimer.</text>
</comment>
<dbReference type="Pfam" id="PF01487">
    <property type="entry name" value="DHquinase_I"/>
    <property type="match status" value="1"/>
</dbReference>
<name>A0ABX8B6X2_9BACT</name>
<reference evidence="11 12" key="1">
    <citation type="submission" date="2021-03" db="EMBL/GenBank/DDBJ databases">
        <title>Genomic and phenotypic characterization of Chloracidobacterium isolates provides evidence for multiple species.</title>
        <authorList>
            <person name="Saini M.K."/>
            <person name="Costas A.M.G."/>
            <person name="Tank M."/>
            <person name="Bryant D.A."/>
        </authorList>
    </citation>
    <scope>NUCLEOTIDE SEQUENCE [LARGE SCALE GENOMIC DNA]</scope>
    <source>
        <strain evidence="11 12">BV2-C</strain>
    </source>
</reference>
<keyword evidence="3 8" id="KW-0028">Amino-acid biosynthesis</keyword>
<dbReference type="HAMAP" id="MF_00222">
    <property type="entry name" value="Shikimate_DH_AroE"/>
    <property type="match status" value="1"/>
</dbReference>
<accession>A0ABX8B6X2</accession>
<evidence type="ECO:0000256" key="8">
    <source>
        <dbReference type="HAMAP-Rule" id="MF_00222"/>
    </source>
</evidence>
<dbReference type="SUPFAM" id="SSF51569">
    <property type="entry name" value="Aldolase"/>
    <property type="match status" value="1"/>
</dbReference>
<feature type="binding site" evidence="8">
    <location>
        <position position="450"/>
    </location>
    <ligand>
        <name>shikimate</name>
        <dbReference type="ChEBI" id="CHEBI:36208"/>
    </ligand>
</feature>
<feature type="binding site" evidence="8">
    <location>
        <position position="448"/>
    </location>
    <ligand>
        <name>NADP(+)</name>
        <dbReference type="ChEBI" id="CHEBI:58349"/>
    </ligand>
</feature>
<dbReference type="NCBIfam" id="TIGR00507">
    <property type="entry name" value="aroE"/>
    <property type="match status" value="1"/>
</dbReference>
<evidence type="ECO:0000256" key="5">
    <source>
        <dbReference type="ARBA" id="ARBA00023002"/>
    </source>
</evidence>
<gene>
    <name evidence="8 11" type="primary">aroE</name>
    <name evidence="11" type="ORF">J8C06_10265</name>
</gene>
<feature type="binding site" evidence="8">
    <location>
        <position position="338"/>
    </location>
    <ligand>
        <name>shikimate</name>
        <dbReference type="ChEBI" id="CHEBI:36208"/>
    </ligand>
</feature>
<protein>
    <recommendedName>
        <fullName evidence="2 8">Shikimate dehydrogenase (NADP(+))</fullName>
        <shortName evidence="8">SDH</shortName>
        <ecNumber evidence="2 8">1.1.1.25</ecNumber>
    </recommendedName>
</protein>
<dbReference type="InterPro" id="IPR013708">
    <property type="entry name" value="Shikimate_DH-bd_N"/>
</dbReference>
<dbReference type="RefSeq" id="WP_211428602.1">
    <property type="nucleotide sequence ID" value="NZ_CP072648.1"/>
</dbReference>
<evidence type="ECO:0000259" key="10">
    <source>
        <dbReference type="Pfam" id="PF18317"/>
    </source>
</evidence>
<dbReference type="SUPFAM" id="SSF51735">
    <property type="entry name" value="NAD(P)-binding Rossmann-fold domains"/>
    <property type="match status" value="1"/>
</dbReference>
<comment type="similarity">
    <text evidence="8">Belongs to the shikimate dehydrogenase family.</text>
</comment>
<feature type="domain" description="Shikimate dehydrogenase substrate binding N-terminal" evidence="9">
    <location>
        <begin position="236"/>
        <end position="325"/>
    </location>
</feature>
<dbReference type="GO" id="GO:0004764">
    <property type="term" value="F:shikimate 3-dehydrogenase (NADP+) activity"/>
    <property type="evidence" value="ECO:0007669"/>
    <property type="project" value="UniProtKB-EC"/>
</dbReference>
<proteinExistence type="inferred from homology"/>
<keyword evidence="5 8" id="KW-0560">Oxidoreductase</keyword>
<evidence type="ECO:0000256" key="2">
    <source>
        <dbReference type="ARBA" id="ARBA00012962"/>
    </source>
</evidence>
<evidence type="ECO:0000256" key="1">
    <source>
        <dbReference type="ARBA" id="ARBA00004871"/>
    </source>
</evidence>
<feature type="binding site" evidence="8">
    <location>
        <begin position="361"/>
        <end position="365"/>
    </location>
    <ligand>
        <name>NADP(+)</name>
        <dbReference type="ChEBI" id="CHEBI:58349"/>
    </ligand>
</feature>
<dbReference type="Gene3D" id="3.40.50.720">
    <property type="entry name" value="NAD(P)-binding Rossmann-like Domain"/>
    <property type="match status" value="1"/>
</dbReference>
<dbReference type="InterPro" id="IPR041121">
    <property type="entry name" value="SDH_C"/>
</dbReference>
<feature type="active site" description="Proton acceptor" evidence="8">
    <location>
        <position position="302"/>
    </location>
</feature>